<evidence type="ECO:0000256" key="5">
    <source>
        <dbReference type="SAM" id="MobiDB-lite"/>
    </source>
</evidence>
<evidence type="ECO:0000313" key="8">
    <source>
        <dbReference type="EMBL" id="CAB9507584.1"/>
    </source>
</evidence>
<feature type="chain" id="PRO_5040501833" evidence="6">
    <location>
        <begin position="26"/>
        <end position="624"/>
    </location>
</feature>
<dbReference type="Pfam" id="PF13535">
    <property type="entry name" value="ATP-grasp_4"/>
    <property type="match status" value="1"/>
</dbReference>
<dbReference type="Gene3D" id="3.30.470.20">
    <property type="entry name" value="ATP-grasp fold, B domain"/>
    <property type="match status" value="1"/>
</dbReference>
<dbReference type="AlphaFoldDB" id="A0A9N8DV03"/>
<dbReference type="PANTHER" id="PTHR43585:SF2">
    <property type="entry name" value="ATP-GRASP ENZYME FSQD"/>
    <property type="match status" value="1"/>
</dbReference>
<keyword evidence="2 4" id="KW-0547">Nucleotide-binding</keyword>
<evidence type="ECO:0000256" key="3">
    <source>
        <dbReference type="ARBA" id="ARBA00022840"/>
    </source>
</evidence>
<reference evidence="8" key="1">
    <citation type="submission" date="2020-06" db="EMBL/GenBank/DDBJ databases">
        <authorList>
            <consortium name="Plant Systems Biology data submission"/>
        </authorList>
    </citation>
    <scope>NUCLEOTIDE SEQUENCE</scope>
    <source>
        <strain evidence="8">D6</strain>
    </source>
</reference>
<feature type="domain" description="ATP-grasp" evidence="7">
    <location>
        <begin position="254"/>
        <end position="496"/>
    </location>
</feature>
<dbReference type="EMBL" id="CAICTM010000311">
    <property type="protein sequence ID" value="CAB9507584.1"/>
    <property type="molecule type" value="Genomic_DNA"/>
</dbReference>
<dbReference type="Proteomes" id="UP001153069">
    <property type="component" value="Unassembled WGS sequence"/>
</dbReference>
<dbReference type="InterPro" id="IPR052032">
    <property type="entry name" value="ATP-dep_AA_Ligase"/>
</dbReference>
<feature type="signal peptide" evidence="6">
    <location>
        <begin position="1"/>
        <end position="25"/>
    </location>
</feature>
<evidence type="ECO:0000256" key="6">
    <source>
        <dbReference type="SAM" id="SignalP"/>
    </source>
</evidence>
<dbReference type="PANTHER" id="PTHR43585">
    <property type="entry name" value="FUMIPYRROLE BIOSYNTHESIS PROTEIN C"/>
    <property type="match status" value="1"/>
</dbReference>
<dbReference type="GO" id="GO:0005524">
    <property type="term" value="F:ATP binding"/>
    <property type="evidence" value="ECO:0007669"/>
    <property type="project" value="UniProtKB-UniRule"/>
</dbReference>
<dbReference type="GO" id="GO:0016874">
    <property type="term" value="F:ligase activity"/>
    <property type="evidence" value="ECO:0007669"/>
    <property type="project" value="UniProtKB-KW"/>
</dbReference>
<dbReference type="GO" id="GO:0046872">
    <property type="term" value="F:metal ion binding"/>
    <property type="evidence" value="ECO:0007669"/>
    <property type="project" value="InterPro"/>
</dbReference>
<comment type="caution">
    <text evidence="8">The sequence shown here is derived from an EMBL/GenBank/DDBJ whole genome shotgun (WGS) entry which is preliminary data.</text>
</comment>
<keyword evidence="9" id="KW-1185">Reference proteome</keyword>
<organism evidence="8 9">
    <name type="scientific">Seminavis robusta</name>
    <dbReference type="NCBI Taxonomy" id="568900"/>
    <lineage>
        <taxon>Eukaryota</taxon>
        <taxon>Sar</taxon>
        <taxon>Stramenopiles</taxon>
        <taxon>Ochrophyta</taxon>
        <taxon>Bacillariophyta</taxon>
        <taxon>Bacillariophyceae</taxon>
        <taxon>Bacillariophycidae</taxon>
        <taxon>Naviculales</taxon>
        <taxon>Naviculaceae</taxon>
        <taxon>Seminavis</taxon>
    </lineage>
</organism>
<protein>
    <submittedName>
        <fullName evidence="8">Acetyl-CoA carboxylase biotin carboxylase</fullName>
    </submittedName>
</protein>
<evidence type="ECO:0000256" key="1">
    <source>
        <dbReference type="ARBA" id="ARBA00022598"/>
    </source>
</evidence>
<keyword evidence="3 4" id="KW-0067">ATP-binding</keyword>
<keyword evidence="6" id="KW-0732">Signal</keyword>
<keyword evidence="1" id="KW-0436">Ligase</keyword>
<dbReference type="PROSITE" id="PS50975">
    <property type="entry name" value="ATP_GRASP"/>
    <property type="match status" value="1"/>
</dbReference>
<evidence type="ECO:0000256" key="2">
    <source>
        <dbReference type="ARBA" id="ARBA00022741"/>
    </source>
</evidence>
<gene>
    <name evidence="8" type="ORF">SEMRO_312_G114560.1</name>
</gene>
<feature type="region of interest" description="Disordered" evidence="5">
    <location>
        <begin position="84"/>
        <end position="115"/>
    </location>
</feature>
<evidence type="ECO:0000313" key="9">
    <source>
        <dbReference type="Proteomes" id="UP001153069"/>
    </source>
</evidence>
<dbReference type="OrthoDB" id="46710at2759"/>
<proteinExistence type="predicted"/>
<dbReference type="SUPFAM" id="SSF56059">
    <property type="entry name" value="Glutathione synthetase ATP-binding domain-like"/>
    <property type="match status" value="1"/>
</dbReference>
<name>A0A9N8DV03_9STRA</name>
<sequence length="624" mass="69085">MTLLVPCRILILILLALLDHQRAWALRPFTGTPSALWNVRHPLSTTRSTSSSSTTCSRVFLKNHLTTTRHPWLVLRGGADDANGSVAQESADKNETTSSSGSSDEFPPGPRPWEAPDAALDNYLGPIVKTPETWAADGSRKRVLIFMDAFCPYFGGYMAHQARDVYDVSTVHVVSTYMKNFFAKEQTEDWKRWMPSSLPIDLEAWKERLPSNDIVAVHCESDSGLPDAEQFAKAIGANHANEPNEARRDKFLMNQVVAEAGIPTVRQKLCTTLNEALTFARELLQEQASKPTSNHQGFSDAGVLGQGSNTYQYDGMDTQQQPPPKAFCIVKPKRGVASEHVHLCHDEESVHNACKDILSATVFGDPTQTHNAVLVQEFAVGTEYAVDIVSKNGEHKVAALWRYDKRPCNGSPFCYFATELIDATQSAIGAQVCQYAQSCLDALGYKWGLSHTEVIVTAHGPRLVEVNTRQHNMDFAPLTMSCTGYNAFDMLLAAYLGDEPPETYPLESANMRLEWDTLPTLPSLRMHGAMVHLVSFVGGKLTTVNGHHLNDIHNMESTLEMEVYPEFLELGSEIAKTTDIRSDAGWVQIVNEDPDALKRDYDRIVQLMLHLFVTEDGSGVGSTE</sequence>
<dbReference type="InterPro" id="IPR011761">
    <property type="entry name" value="ATP-grasp"/>
</dbReference>
<accession>A0A9N8DV03</accession>
<evidence type="ECO:0000256" key="4">
    <source>
        <dbReference type="PROSITE-ProRule" id="PRU00409"/>
    </source>
</evidence>
<evidence type="ECO:0000259" key="7">
    <source>
        <dbReference type="PROSITE" id="PS50975"/>
    </source>
</evidence>